<evidence type="ECO:0000313" key="8">
    <source>
        <dbReference type="EMBL" id="TXK09730.1"/>
    </source>
</evidence>
<dbReference type="PRINTS" id="PR00741">
    <property type="entry name" value="GLHYDRLASE29"/>
</dbReference>
<dbReference type="InterPro" id="IPR017853">
    <property type="entry name" value="GH"/>
</dbReference>
<comment type="similarity">
    <text evidence="2">Belongs to the glycosyl hydrolase 29 family.</text>
</comment>
<keyword evidence="6" id="KW-0326">Glycosidase</keyword>
<evidence type="ECO:0000256" key="1">
    <source>
        <dbReference type="ARBA" id="ARBA00004071"/>
    </source>
</evidence>
<dbReference type="GO" id="GO:0004560">
    <property type="term" value="F:alpha-L-fucosidase activity"/>
    <property type="evidence" value="ECO:0007669"/>
    <property type="project" value="InterPro"/>
</dbReference>
<keyword evidence="9" id="KW-1185">Reference proteome</keyword>
<dbReference type="AlphaFoldDB" id="A0A5C8HWF6"/>
<dbReference type="Proteomes" id="UP000321034">
    <property type="component" value="Unassembled WGS sequence"/>
</dbReference>
<comment type="caution">
    <text evidence="8">The sequence shown here is derived from an EMBL/GenBank/DDBJ whole genome shotgun (WGS) entry which is preliminary data.</text>
</comment>
<gene>
    <name evidence="8" type="ORF">FVP77_12585</name>
</gene>
<feature type="domain" description="Glycoside hydrolase family 29 N-terminal" evidence="7">
    <location>
        <begin position="84"/>
        <end position="421"/>
    </location>
</feature>
<keyword evidence="5" id="KW-0378">Hydrolase</keyword>
<dbReference type="OrthoDB" id="5526311at2"/>
<dbReference type="GO" id="GO:0006004">
    <property type="term" value="P:fucose metabolic process"/>
    <property type="evidence" value="ECO:0007669"/>
    <property type="project" value="InterPro"/>
</dbReference>
<accession>A0A5C8HWF6</accession>
<evidence type="ECO:0000256" key="2">
    <source>
        <dbReference type="ARBA" id="ARBA00007951"/>
    </source>
</evidence>
<dbReference type="GO" id="GO:0016139">
    <property type="term" value="P:glycoside catabolic process"/>
    <property type="evidence" value="ECO:0007669"/>
    <property type="project" value="TreeGrafter"/>
</dbReference>
<dbReference type="InterPro" id="IPR016286">
    <property type="entry name" value="FUC_metazoa-typ"/>
</dbReference>
<dbReference type="GO" id="GO:0005764">
    <property type="term" value="C:lysosome"/>
    <property type="evidence" value="ECO:0007669"/>
    <property type="project" value="TreeGrafter"/>
</dbReference>
<dbReference type="SUPFAM" id="SSF51445">
    <property type="entry name" value="(Trans)glycosidases"/>
    <property type="match status" value="1"/>
</dbReference>
<keyword evidence="4" id="KW-0732">Signal</keyword>
<sequence>MVANESPVTRWISLYVAADRGFVLILAPSRPTPGRFSSRSDLAGKPTWHRWHAIVSSCGAGLHVPPPGRRTVVAPAHQHRKGEKMTSHSDLPAWVRASSLGIFVHWGPYSVPAWAEPTGAWGAVPEEKWFAHNAYAEWYANTMRIPGSPAAAHQAEQYGDQPYENFLDMWEVAEFEPAEWARLFRHAGADYVIPVTKHHDGVTLWDAPGVGDRSTVARGPKQDLLAPLADAVRAEGMRFGVYYSGGLDWAFSDFPPIASMADVVEFRPNGEDYAAYATAQVRDLIDRYRPAVIWNDIEWPDAGKADGSLDALLAYFRQVVPDGVVNDRWGAPVWDYRTSEYSHDTQNERGVGWEHNRGLGFSFGYNRIEDESLTLSSRELARLYADVVSRGGRLLLNVGPEASGRIPDVQRRTLQGFGEWIAPLKPFTLDRTPLERESLSVSGAEWWVAWRHDDHIVVVADTESALARTADGSPVRVFALPTA</sequence>
<evidence type="ECO:0000256" key="3">
    <source>
        <dbReference type="ARBA" id="ARBA00012662"/>
    </source>
</evidence>
<dbReference type="InterPro" id="IPR000933">
    <property type="entry name" value="Glyco_hydro_29"/>
</dbReference>
<name>A0A5C8HWF6_9MICO</name>
<dbReference type="InterPro" id="IPR057739">
    <property type="entry name" value="Glyco_hydro_29_N"/>
</dbReference>
<dbReference type="Pfam" id="PF01120">
    <property type="entry name" value="Alpha_L_fucos"/>
    <property type="match status" value="1"/>
</dbReference>
<comment type="function">
    <text evidence="1">Alpha-L-fucosidase is responsible for hydrolyzing the alpha-1,6-linked fucose joined to the reducing-end N-acetylglucosamine of the carbohydrate moieties of glycoproteins.</text>
</comment>
<evidence type="ECO:0000256" key="5">
    <source>
        <dbReference type="ARBA" id="ARBA00022801"/>
    </source>
</evidence>
<evidence type="ECO:0000256" key="6">
    <source>
        <dbReference type="ARBA" id="ARBA00023295"/>
    </source>
</evidence>
<proteinExistence type="inferred from homology"/>
<evidence type="ECO:0000313" key="9">
    <source>
        <dbReference type="Proteomes" id="UP000321034"/>
    </source>
</evidence>
<dbReference type="PANTHER" id="PTHR10030:SF37">
    <property type="entry name" value="ALPHA-L-FUCOSIDASE-RELATED"/>
    <property type="match status" value="1"/>
</dbReference>
<protein>
    <recommendedName>
        <fullName evidence="3">alpha-L-fucosidase</fullName>
        <ecNumber evidence="3">3.2.1.51</ecNumber>
    </recommendedName>
</protein>
<dbReference type="EC" id="3.2.1.51" evidence="3"/>
<reference evidence="8 9" key="1">
    <citation type="submission" date="2019-08" db="EMBL/GenBank/DDBJ databases">
        <authorList>
            <person name="Dong K."/>
        </authorList>
    </citation>
    <scope>NUCLEOTIDE SEQUENCE [LARGE SCALE GENOMIC DNA]</scope>
    <source>
        <strain evidence="8 9">JCM14558</strain>
    </source>
</reference>
<dbReference type="EMBL" id="VRSV01000002">
    <property type="protein sequence ID" value="TXK09730.1"/>
    <property type="molecule type" value="Genomic_DNA"/>
</dbReference>
<dbReference type="SMART" id="SM00812">
    <property type="entry name" value="Alpha_L_fucos"/>
    <property type="match status" value="1"/>
</dbReference>
<evidence type="ECO:0000256" key="4">
    <source>
        <dbReference type="ARBA" id="ARBA00022729"/>
    </source>
</evidence>
<evidence type="ECO:0000259" key="7">
    <source>
        <dbReference type="Pfam" id="PF01120"/>
    </source>
</evidence>
<organism evidence="8 9">
    <name type="scientific">Microbacterium hatanonis</name>
    <dbReference type="NCBI Taxonomy" id="404366"/>
    <lineage>
        <taxon>Bacteria</taxon>
        <taxon>Bacillati</taxon>
        <taxon>Actinomycetota</taxon>
        <taxon>Actinomycetes</taxon>
        <taxon>Micrococcales</taxon>
        <taxon>Microbacteriaceae</taxon>
        <taxon>Microbacterium</taxon>
    </lineage>
</organism>
<dbReference type="Gene3D" id="3.20.20.80">
    <property type="entry name" value="Glycosidases"/>
    <property type="match status" value="1"/>
</dbReference>
<dbReference type="PANTHER" id="PTHR10030">
    <property type="entry name" value="ALPHA-L-FUCOSIDASE"/>
    <property type="match status" value="1"/>
</dbReference>